<sequence>MITIDAQDKTLGRVASAAAKVLMGKDKATFVKHQIVAEEVTILNASKVKLTGTKERTKEYIRYSGYPGGQKKETYAMLTADTEGGKARRGHKEAIRRAILGMLPKNKLQMRRIKLLTIKN</sequence>
<dbReference type="SUPFAM" id="SSF52161">
    <property type="entry name" value="Ribosomal protein L13"/>
    <property type="match status" value="1"/>
</dbReference>
<dbReference type="EMBL" id="MEWV01000023">
    <property type="protein sequence ID" value="OGC87836.1"/>
    <property type="molecule type" value="Genomic_DNA"/>
</dbReference>
<evidence type="ECO:0000256" key="2">
    <source>
        <dbReference type="ARBA" id="ARBA00022980"/>
    </source>
</evidence>
<keyword evidence="3" id="KW-0687">Ribonucleoprotein</keyword>
<evidence type="ECO:0000256" key="3">
    <source>
        <dbReference type="ARBA" id="ARBA00023274"/>
    </source>
</evidence>
<evidence type="ECO:0000313" key="5">
    <source>
        <dbReference type="EMBL" id="OGC87836.1"/>
    </source>
</evidence>
<gene>
    <name evidence="5" type="ORF">A3D70_02510</name>
</gene>
<dbReference type="GO" id="GO:0022625">
    <property type="term" value="C:cytosolic large ribosomal subunit"/>
    <property type="evidence" value="ECO:0007669"/>
    <property type="project" value="TreeGrafter"/>
</dbReference>
<dbReference type="InterPro" id="IPR005823">
    <property type="entry name" value="Ribosomal_uL13_bac-type"/>
</dbReference>
<comment type="caution">
    <text evidence="5">The sequence shown here is derived from an EMBL/GenBank/DDBJ whole genome shotgun (WGS) entry which is preliminary data.</text>
</comment>
<evidence type="ECO:0000256" key="4">
    <source>
        <dbReference type="ARBA" id="ARBA00035499"/>
    </source>
</evidence>
<dbReference type="GO" id="GO:0017148">
    <property type="term" value="P:negative regulation of translation"/>
    <property type="evidence" value="ECO:0007669"/>
    <property type="project" value="TreeGrafter"/>
</dbReference>
<comment type="similarity">
    <text evidence="1">Belongs to the universal ribosomal protein uL13 family.</text>
</comment>
<dbReference type="GO" id="GO:0003735">
    <property type="term" value="F:structural constituent of ribosome"/>
    <property type="evidence" value="ECO:0007669"/>
    <property type="project" value="InterPro"/>
</dbReference>
<dbReference type="PANTHER" id="PTHR11545:SF2">
    <property type="entry name" value="LARGE RIBOSOMAL SUBUNIT PROTEIN UL13M"/>
    <property type="match status" value="1"/>
</dbReference>
<dbReference type="InterPro" id="IPR005822">
    <property type="entry name" value="Ribosomal_uL13"/>
</dbReference>
<dbReference type="Pfam" id="PF00572">
    <property type="entry name" value="Ribosomal_L13"/>
    <property type="match status" value="1"/>
</dbReference>
<dbReference type="CDD" id="cd00392">
    <property type="entry name" value="Ribosomal_L13"/>
    <property type="match status" value="1"/>
</dbReference>
<dbReference type="PANTHER" id="PTHR11545">
    <property type="entry name" value="RIBOSOMAL PROTEIN L13"/>
    <property type="match status" value="1"/>
</dbReference>
<dbReference type="Gene3D" id="3.90.1180.10">
    <property type="entry name" value="Ribosomal protein L13"/>
    <property type="match status" value="1"/>
</dbReference>
<dbReference type="AlphaFoldDB" id="A0A1F4Y219"/>
<dbReference type="GO" id="GO:0003729">
    <property type="term" value="F:mRNA binding"/>
    <property type="evidence" value="ECO:0007669"/>
    <property type="project" value="TreeGrafter"/>
</dbReference>
<name>A0A1F4Y219_9BACT</name>
<reference evidence="5 6" key="1">
    <citation type="journal article" date="2016" name="Nat. Commun.">
        <title>Thousands of microbial genomes shed light on interconnected biogeochemical processes in an aquifer system.</title>
        <authorList>
            <person name="Anantharaman K."/>
            <person name="Brown C.T."/>
            <person name="Hug L.A."/>
            <person name="Sharon I."/>
            <person name="Castelle C.J."/>
            <person name="Probst A.J."/>
            <person name="Thomas B.C."/>
            <person name="Singh A."/>
            <person name="Wilkins M.J."/>
            <person name="Karaoz U."/>
            <person name="Brodie E.L."/>
            <person name="Williams K.H."/>
            <person name="Hubbard S.S."/>
            <person name="Banfield J.F."/>
        </authorList>
    </citation>
    <scope>NUCLEOTIDE SEQUENCE [LARGE SCALE GENOMIC DNA]</scope>
</reference>
<keyword evidence="2 5" id="KW-0689">Ribosomal protein</keyword>
<evidence type="ECO:0000256" key="1">
    <source>
        <dbReference type="ARBA" id="ARBA00006227"/>
    </source>
</evidence>
<proteinExistence type="inferred from homology"/>
<organism evidence="5 6">
    <name type="scientific">Candidatus Adlerbacteria bacterium RIFCSPHIGHO2_02_FULL_54_18</name>
    <dbReference type="NCBI Taxonomy" id="1797241"/>
    <lineage>
        <taxon>Bacteria</taxon>
        <taxon>Candidatus Adleribacteriota</taxon>
    </lineage>
</organism>
<protein>
    <recommendedName>
        <fullName evidence="4">50S ribosomal protein L13</fullName>
    </recommendedName>
</protein>
<dbReference type="PIRSF" id="PIRSF002181">
    <property type="entry name" value="Ribosomal_L13"/>
    <property type="match status" value="1"/>
</dbReference>
<accession>A0A1F4Y219</accession>
<dbReference type="NCBIfam" id="TIGR01066">
    <property type="entry name" value="rplM_bact"/>
    <property type="match status" value="1"/>
</dbReference>
<dbReference type="InterPro" id="IPR036899">
    <property type="entry name" value="Ribosomal_uL13_sf"/>
</dbReference>
<evidence type="ECO:0000313" key="6">
    <source>
        <dbReference type="Proteomes" id="UP000178720"/>
    </source>
</evidence>
<dbReference type="Proteomes" id="UP000178720">
    <property type="component" value="Unassembled WGS sequence"/>
</dbReference>
<dbReference type="GO" id="GO:0006412">
    <property type="term" value="P:translation"/>
    <property type="evidence" value="ECO:0007669"/>
    <property type="project" value="InterPro"/>
</dbReference>